<accession>A0AAV2SFC5</accession>
<evidence type="ECO:0000256" key="1">
    <source>
        <dbReference type="ARBA" id="ARBA00004123"/>
    </source>
</evidence>
<evidence type="ECO:0000256" key="5">
    <source>
        <dbReference type="PROSITE-ProRule" id="PRU00108"/>
    </source>
</evidence>
<comment type="subcellular location">
    <subcellularLocation>
        <location evidence="1 5 6">Nucleus</location>
    </subcellularLocation>
</comment>
<sequence>MMAISSHYSLTPPSSPTRSLSPYRPWNTETTPPSSPTRSLSPFRPWDTEAPFNCVEQIQEISPRAAAFSIAALLGLNATEVQDSLVQNPPVGGEGKAKRNRTQFTSAQLSRLESEFEKQQYMVGAERQALAAELNLTDRNLKIWFQNRRIKWRK</sequence>
<evidence type="ECO:0000256" key="3">
    <source>
        <dbReference type="ARBA" id="ARBA00023155"/>
    </source>
</evidence>
<dbReference type="GO" id="GO:0005634">
    <property type="term" value="C:nucleus"/>
    <property type="evidence" value="ECO:0007669"/>
    <property type="project" value="UniProtKB-SubCell"/>
</dbReference>
<evidence type="ECO:0000256" key="6">
    <source>
        <dbReference type="RuleBase" id="RU000682"/>
    </source>
</evidence>
<dbReference type="PROSITE" id="PS00027">
    <property type="entry name" value="HOMEOBOX_1"/>
    <property type="match status" value="1"/>
</dbReference>
<keyword evidence="2 5" id="KW-0238">DNA-binding</keyword>
<keyword evidence="10" id="KW-1185">Reference proteome</keyword>
<dbReference type="PROSITE" id="PS50071">
    <property type="entry name" value="HOMEOBOX_2"/>
    <property type="match status" value="1"/>
</dbReference>
<evidence type="ECO:0000313" key="9">
    <source>
        <dbReference type="EMBL" id="CAL4179465.1"/>
    </source>
</evidence>
<feature type="non-terminal residue" evidence="9">
    <location>
        <position position="154"/>
    </location>
</feature>
<keyword evidence="3 5" id="KW-0371">Homeobox</keyword>
<dbReference type="InterPro" id="IPR001356">
    <property type="entry name" value="HD"/>
</dbReference>
<dbReference type="GO" id="GO:0000978">
    <property type="term" value="F:RNA polymerase II cis-regulatory region sequence-specific DNA binding"/>
    <property type="evidence" value="ECO:0007669"/>
    <property type="project" value="TreeGrafter"/>
</dbReference>
<organism evidence="9 10">
    <name type="scientific">Meganyctiphanes norvegica</name>
    <name type="common">Northern krill</name>
    <name type="synonym">Thysanopoda norvegica</name>
    <dbReference type="NCBI Taxonomy" id="48144"/>
    <lineage>
        <taxon>Eukaryota</taxon>
        <taxon>Metazoa</taxon>
        <taxon>Ecdysozoa</taxon>
        <taxon>Arthropoda</taxon>
        <taxon>Crustacea</taxon>
        <taxon>Multicrustacea</taxon>
        <taxon>Malacostraca</taxon>
        <taxon>Eumalacostraca</taxon>
        <taxon>Eucarida</taxon>
        <taxon>Euphausiacea</taxon>
        <taxon>Euphausiidae</taxon>
        <taxon>Meganyctiphanes</taxon>
    </lineage>
</organism>
<dbReference type="AlphaFoldDB" id="A0AAV2SFC5"/>
<evidence type="ECO:0000256" key="4">
    <source>
        <dbReference type="ARBA" id="ARBA00023242"/>
    </source>
</evidence>
<dbReference type="Pfam" id="PF00046">
    <property type="entry name" value="Homeodomain"/>
    <property type="match status" value="1"/>
</dbReference>
<dbReference type="GO" id="GO:0000981">
    <property type="term" value="F:DNA-binding transcription factor activity, RNA polymerase II-specific"/>
    <property type="evidence" value="ECO:0007669"/>
    <property type="project" value="InterPro"/>
</dbReference>
<name>A0AAV2SFC5_MEGNR</name>
<dbReference type="InterPro" id="IPR009057">
    <property type="entry name" value="Homeodomain-like_sf"/>
</dbReference>
<dbReference type="PANTHER" id="PTHR24339:SF28">
    <property type="entry name" value="E5-RELATED"/>
    <property type="match status" value="1"/>
</dbReference>
<dbReference type="SMART" id="SM00389">
    <property type="entry name" value="HOX"/>
    <property type="match status" value="1"/>
</dbReference>
<evidence type="ECO:0000259" key="8">
    <source>
        <dbReference type="PROSITE" id="PS50071"/>
    </source>
</evidence>
<dbReference type="Proteomes" id="UP001497623">
    <property type="component" value="Unassembled WGS sequence"/>
</dbReference>
<dbReference type="InterPro" id="IPR050877">
    <property type="entry name" value="EMX-VAX-Noto_Homeobox_TFs"/>
</dbReference>
<feature type="compositionally biased region" description="Low complexity" evidence="7">
    <location>
        <begin position="8"/>
        <end position="42"/>
    </location>
</feature>
<feature type="domain" description="Homeobox" evidence="8">
    <location>
        <begin position="95"/>
        <end position="154"/>
    </location>
</feature>
<reference evidence="9 10" key="1">
    <citation type="submission" date="2024-05" db="EMBL/GenBank/DDBJ databases">
        <authorList>
            <person name="Wallberg A."/>
        </authorList>
    </citation>
    <scope>NUCLEOTIDE SEQUENCE [LARGE SCALE GENOMIC DNA]</scope>
</reference>
<dbReference type="EMBL" id="CAXKWB010057452">
    <property type="protein sequence ID" value="CAL4179465.1"/>
    <property type="molecule type" value="Genomic_DNA"/>
</dbReference>
<feature type="region of interest" description="Disordered" evidence="7">
    <location>
        <begin position="1"/>
        <end position="46"/>
    </location>
</feature>
<dbReference type="CDD" id="cd00086">
    <property type="entry name" value="homeodomain"/>
    <property type="match status" value="1"/>
</dbReference>
<dbReference type="PANTHER" id="PTHR24339">
    <property type="entry name" value="HOMEOBOX PROTEIN EMX-RELATED"/>
    <property type="match status" value="1"/>
</dbReference>
<dbReference type="SUPFAM" id="SSF46689">
    <property type="entry name" value="Homeodomain-like"/>
    <property type="match status" value="1"/>
</dbReference>
<gene>
    <name evidence="9" type="ORF">MNOR_LOCUS35179</name>
</gene>
<dbReference type="Gene3D" id="1.10.10.60">
    <property type="entry name" value="Homeodomain-like"/>
    <property type="match status" value="1"/>
</dbReference>
<evidence type="ECO:0000256" key="7">
    <source>
        <dbReference type="SAM" id="MobiDB-lite"/>
    </source>
</evidence>
<evidence type="ECO:0000256" key="2">
    <source>
        <dbReference type="ARBA" id="ARBA00023125"/>
    </source>
</evidence>
<keyword evidence="4 5" id="KW-0539">Nucleus</keyword>
<evidence type="ECO:0000313" key="10">
    <source>
        <dbReference type="Proteomes" id="UP001497623"/>
    </source>
</evidence>
<protein>
    <recommendedName>
        <fullName evidence="8">Homeobox domain-containing protein</fullName>
    </recommendedName>
</protein>
<proteinExistence type="predicted"/>
<dbReference type="InterPro" id="IPR017970">
    <property type="entry name" value="Homeobox_CS"/>
</dbReference>
<comment type="caution">
    <text evidence="9">The sequence shown here is derived from an EMBL/GenBank/DDBJ whole genome shotgun (WGS) entry which is preliminary data.</text>
</comment>